<keyword evidence="1" id="KW-0472">Membrane</keyword>
<proteinExistence type="predicted"/>
<organism evidence="2">
    <name type="scientific">Iphiclides podalirius</name>
    <name type="common">scarce swallowtail</name>
    <dbReference type="NCBI Taxonomy" id="110791"/>
    <lineage>
        <taxon>Eukaryota</taxon>
        <taxon>Metazoa</taxon>
        <taxon>Ecdysozoa</taxon>
        <taxon>Arthropoda</taxon>
        <taxon>Hexapoda</taxon>
        <taxon>Insecta</taxon>
        <taxon>Pterygota</taxon>
        <taxon>Neoptera</taxon>
        <taxon>Endopterygota</taxon>
        <taxon>Lepidoptera</taxon>
        <taxon>Glossata</taxon>
        <taxon>Ditrysia</taxon>
        <taxon>Papilionoidea</taxon>
        <taxon>Papilionidae</taxon>
        <taxon>Papilioninae</taxon>
        <taxon>Iphiclides</taxon>
    </lineage>
</organism>
<keyword evidence="1" id="KW-1133">Transmembrane helix</keyword>
<keyword evidence="1" id="KW-0812">Transmembrane</keyword>
<sequence length="168" mass="18988">MPDAMFIFDQCCFCVELRAGCFVIAYVQLFVEALTFALFLYGIVEGAVLMTSSVESVNELAFILLMFSVLFLAFLGLIFVFTIVLIIGLHKRNSGQIRAYLICAMIFLPVYVTTAFVSFPMVTFAALDMIYKVISLVMYVYSIVVIRSYWIQIGKNRSDGYRYTIGTS</sequence>
<dbReference type="EMBL" id="OW152825">
    <property type="protein sequence ID" value="CAH2041683.1"/>
    <property type="molecule type" value="Genomic_DNA"/>
</dbReference>
<evidence type="ECO:0000313" key="3">
    <source>
        <dbReference type="Proteomes" id="UP000837857"/>
    </source>
</evidence>
<accession>A0ABN8HZM3</accession>
<dbReference type="Proteomes" id="UP000837857">
    <property type="component" value="Chromosome 13"/>
</dbReference>
<dbReference type="EMBL" id="OW152825">
    <property type="protein sequence ID" value="CAH2041681.1"/>
    <property type="molecule type" value="Genomic_DNA"/>
</dbReference>
<feature type="transmembrane region" description="Helical" evidence="1">
    <location>
        <begin position="61"/>
        <end position="87"/>
    </location>
</feature>
<feature type="transmembrane region" description="Helical" evidence="1">
    <location>
        <begin position="99"/>
        <end position="123"/>
    </location>
</feature>
<reference evidence="2" key="1">
    <citation type="submission" date="2022-03" db="EMBL/GenBank/DDBJ databases">
        <authorList>
            <person name="Martin H S."/>
        </authorList>
    </citation>
    <scope>NUCLEOTIDE SEQUENCE</scope>
</reference>
<gene>
    <name evidence="2" type="ORF">IPOD504_LOCUS3341</name>
</gene>
<evidence type="ECO:0000256" key="1">
    <source>
        <dbReference type="SAM" id="Phobius"/>
    </source>
</evidence>
<protein>
    <submittedName>
        <fullName evidence="2">Uncharacterized protein</fullName>
    </submittedName>
</protein>
<feature type="transmembrane region" description="Helical" evidence="1">
    <location>
        <begin position="129"/>
        <end position="150"/>
    </location>
</feature>
<feature type="non-terminal residue" evidence="2">
    <location>
        <position position="168"/>
    </location>
</feature>
<name>A0ABN8HZM3_9NEOP</name>
<keyword evidence="3" id="KW-1185">Reference proteome</keyword>
<evidence type="ECO:0000313" key="2">
    <source>
        <dbReference type="EMBL" id="CAH2041683.1"/>
    </source>
</evidence>
<feature type="transmembrane region" description="Helical" evidence="1">
    <location>
        <begin position="21"/>
        <end position="41"/>
    </location>
</feature>